<keyword evidence="4 6" id="KW-1133">Transmembrane helix</keyword>
<evidence type="ECO:0000256" key="2">
    <source>
        <dbReference type="ARBA" id="ARBA00008854"/>
    </source>
</evidence>
<dbReference type="GO" id="GO:0016020">
    <property type="term" value="C:membrane"/>
    <property type="evidence" value="ECO:0007669"/>
    <property type="project" value="UniProtKB-SubCell"/>
</dbReference>
<evidence type="ECO:0000256" key="3">
    <source>
        <dbReference type="ARBA" id="ARBA00022692"/>
    </source>
</evidence>
<evidence type="ECO:0000256" key="5">
    <source>
        <dbReference type="ARBA" id="ARBA00023136"/>
    </source>
</evidence>
<proteinExistence type="inferred from homology"/>
<protein>
    <submittedName>
        <fullName evidence="7">LemA family protein</fullName>
    </submittedName>
</protein>
<evidence type="ECO:0000256" key="6">
    <source>
        <dbReference type="SAM" id="Phobius"/>
    </source>
</evidence>
<evidence type="ECO:0000256" key="4">
    <source>
        <dbReference type="ARBA" id="ARBA00022989"/>
    </source>
</evidence>
<feature type="transmembrane region" description="Helical" evidence="6">
    <location>
        <begin position="12"/>
        <end position="33"/>
    </location>
</feature>
<dbReference type="OrthoDB" id="9804152at2"/>
<dbReference type="InterPro" id="IPR007156">
    <property type="entry name" value="MamQ_LemA"/>
</dbReference>
<dbReference type="Proteomes" id="UP000234950">
    <property type="component" value="Unassembled WGS sequence"/>
</dbReference>
<comment type="caution">
    <text evidence="7">The sequence shown here is derived from an EMBL/GenBank/DDBJ whole genome shotgun (WGS) entry which is preliminary data.</text>
</comment>
<keyword evidence="3 6" id="KW-0812">Transmembrane</keyword>
<comment type="subcellular location">
    <subcellularLocation>
        <location evidence="1">Membrane</location>
        <topology evidence="1">Single-pass membrane protein</topology>
    </subcellularLocation>
</comment>
<name>A0A2N5HJ83_9BACI</name>
<evidence type="ECO:0000256" key="1">
    <source>
        <dbReference type="ARBA" id="ARBA00004167"/>
    </source>
</evidence>
<keyword evidence="8" id="KW-1185">Reference proteome</keyword>
<dbReference type="Gene3D" id="1.20.1440.20">
    <property type="entry name" value="LemA-like domain"/>
    <property type="match status" value="1"/>
</dbReference>
<dbReference type="PANTHER" id="PTHR34478:SF2">
    <property type="entry name" value="MEMBRANE PROTEIN"/>
    <property type="match status" value="1"/>
</dbReference>
<reference evidence="7 8" key="1">
    <citation type="submission" date="2017-11" db="EMBL/GenBank/DDBJ databases">
        <title>Comparitive Functional Genomics of Dry Heat Resistant strains isolated from the Viking Spacecraft.</title>
        <authorList>
            <person name="Seuylemezian A."/>
            <person name="Cooper K."/>
            <person name="Vaishampayan P."/>
        </authorList>
    </citation>
    <scope>NUCLEOTIDE SEQUENCE [LARGE SCALE GENOMIC DNA]</scope>
    <source>
        <strain evidence="7 8">V32-6</strain>
    </source>
</reference>
<dbReference type="EMBL" id="PGVE01000040">
    <property type="protein sequence ID" value="PLS05564.1"/>
    <property type="molecule type" value="Genomic_DNA"/>
</dbReference>
<dbReference type="SUPFAM" id="SSF140478">
    <property type="entry name" value="LemA-like"/>
    <property type="match status" value="1"/>
</dbReference>
<comment type="similarity">
    <text evidence="2">Belongs to the LemA family.</text>
</comment>
<accession>A0A2N5HJ83</accession>
<evidence type="ECO:0000313" key="8">
    <source>
        <dbReference type="Proteomes" id="UP000234950"/>
    </source>
</evidence>
<sequence>MRKDVIRLKKGWLGIGIVVGVIVILGLMFMSSYNSFVNLEEDVNQSHAQIENQLQRRLDLIPNLVSTVKGYAAHEKEVIASISNARARLAGAKTPEEEATANDQLSGALSRLLVVVENYPNLKADQQFTQLMDELAGTENRIAVARKDYNEKVAEFNKKVKRFPGSIIAGIGGFDAKEYFKADPKAQEAPKVDFGGNG</sequence>
<dbReference type="PANTHER" id="PTHR34478">
    <property type="entry name" value="PROTEIN LEMA"/>
    <property type="match status" value="1"/>
</dbReference>
<keyword evidence="5 6" id="KW-0472">Membrane</keyword>
<gene>
    <name evidence="7" type="ORF">CVD27_09335</name>
</gene>
<evidence type="ECO:0000313" key="7">
    <source>
        <dbReference type="EMBL" id="PLS05564.1"/>
    </source>
</evidence>
<dbReference type="Pfam" id="PF04011">
    <property type="entry name" value="LemA"/>
    <property type="match status" value="1"/>
</dbReference>
<organism evidence="7 8">
    <name type="scientific">Neobacillus cucumis</name>
    <dbReference type="NCBI Taxonomy" id="1740721"/>
    <lineage>
        <taxon>Bacteria</taxon>
        <taxon>Bacillati</taxon>
        <taxon>Bacillota</taxon>
        <taxon>Bacilli</taxon>
        <taxon>Bacillales</taxon>
        <taxon>Bacillaceae</taxon>
        <taxon>Neobacillus</taxon>
    </lineage>
</organism>
<dbReference type="InterPro" id="IPR023353">
    <property type="entry name" value="LemA-like_dom_sf"/>
</dbReference>
<dbReference type="AlphaFoldDB" id="A0A2N5HJ83"/>